<evidence type="ECO:0000313" key="2">
    <source>
        <dbReference type="EMBL" id="MBX43044.1"/>
    </source>
</evidence>
<name>A0A2P2NKS4_RHIMU</name>
<protein>
    <submittedName>
        <fullName evidence="2">Uncharacterized protein</fullName>
    </submittedName>
</protein>
<proteinExistence type="predicted"/>
<feature type="compositionally biased region" description="Polar residues" evidence="1">
    <location>
        <begin position="64"/>
        <end position="73"/>
    </location>
</feature>
<dbReference type="EMBL" id="GGEC01062560">
    <property type="protein sequence ID" value="MBX43044.1"/>
    <property type="molecule type" value="Transcribed_RNA"/>
</dbReference>
<accession>A0A2P2NKS4</accession>
<sequence>MTKIATRTIEMNNRVLHVEIIHKPHLNNDSMKLVTFQNAHKPGARFQNRRESKLIGQKPIPHNPSVNQDSSVRPITASIARD</sequence>
<evidence type="ECO:0000256" key="1">
    <source>
        <dbReference type="SAM" id="MobiDB-lite"/>
    </source>
</evidence>
<dbReference type="AlphaFoldDB" id="A0A2P2NKS4"/>
<reference evidence="2" key="1">
    <citation type="submission" date="2018-02" db="EMBL/GenBank/DDBJ databases">
        <title>Rhizophora mucronata_Transcriptome.</title>
        <authorList>
            <person name="Meera S.P."/>
            <person name="Sreeshan A."/>
            <person name="Augustine A."/>
        </authorList>
    </citation>
    <scope>NUCLEOTIDE SEQUENCE</scope>
    <source>
        <tissue evidence="2">Leaf</tissue>
    </source>
</reference>
<feature type="region of interest" description="Disordered" evidence="1">
    <location>
        <begin position="56"/>
        <end position="82"/>
    </location>
</feature>
<organism evidence="2">
    <name type="scientific">Rhizophora mucronata</name>
    <name type="common">Asiatic mangrove</name>
    <dbReference type="NCBI Taxonomy" id="61149"/>
    <lineage>
        <taxon>Eukaryota</taxon>
        <taxon>Viridiplantae</taxon>
        <taxon>Streptophyta</taxon>
        <taxon>Embryophyta</taxon>
        <taxon>Tracheophyta</taxon>
        <taxon>Spermatophyta</taxon>
        <taxon>Magnoliopsida</taxon>
        <taxon>eudicotyledons</taxon>
        <taxon>Gunneridae</taxon>
        <taxon>Pentapetalae</taxon>
        <taxon>rosids</taxon>
        <taxon>fabids</taxon>
        <taxon>Malpighiales</taxon>
        <taxon>Rhizophoraceae</taxon>
        <taxon>Rhizophora</taxon>
    </lineage>
</organism>